<comment type="caution">
    <text evidence="1">The sequence shown here is derived from an EMBL/GenBank/DDBJ whole genome shotgun (WGS) entry which is preliminary data.</text>
</comment>
<dbReference type="EMBL" id="JAEDAL010000005">
    <property type="protein sequence ID" value="MBH9553332.1"/>
    <property type="molecule type" value="Genomic_DNA"/>
</dbReference>
<sequence>MQCPPDFVAVGVIVALSSLIGARAVVAPKERDDWRVTPNLWGLVVGRPGVMKSPALSEALAPIKRLEREERERWELAHDEWALDAKVEELAAKEREILAKKESIKDPSKARALLQPAEVKPEPKARRYVINDSTVEALAELLVPHPYGLLVFGDEMHGRLCSMDRPGQEGARGFYLTGYDGNQGYAVDRIMRGASYLPRVCIAMLGGIQPGKVQSYVREAVAAGAGDDGLLQRFGLTVWPDVVREFKNVDQWPDTTARQNVWGLFERLNNLQPASEREPQEWRFTPEAQGLFNEWFEAFQTEIRGEELHPALVSHLSKYAKLIPALALIFALVDTPDSPHKIGARELGRALAWGDYLRTHAERLYSAALHPEVDGAHSLLAKIKAGKLAKHGGEEAQDFAPREIAVKNWAGLTSPDAVRKAADVLADYGWLARVATPTGITGGRPSERYLIHPDLLAEGAQ</sequence>
<gene>
    <name evidence="1" type="ORF">I7X43_10775</name>
</gene>
<evidence type="ECO:0000313" key="2">
    <source>
        <dbReference type="Proteomes" id="UP000620139"/>
    </source>
</evidence>
<dbReference type="InterPro" id="IPR025048">
    <property type="entry name" value="DUF3987"/>
</dbReference>
<reference evidence="1" key="1">
    <citation type="submission" date="2020-12" db="EMBL/GenBank/DDBJ databases">
        <title>The genome sequence of Inhella sp. 4Y17.</title>
        <authorList>
            <person name="Liu Y."/>
        </authorList>
    </citation>
    <scope>NUCLEOTIDE SEQUENCE</scope>
    <source>
        <strain evidence="1">4Y10</strain>
    </source>
</reference>
<dbReference type="RefSeq" id="WP_198100956.1">
    <property type="nucleotide sequence ID" value="NZ_JAEDAL010000005.1"/>
</dbReference>
<dbReference type="AlphaFoldDB" id="A0A931IWS5"/>
<organism evidence="1 2">
    <name type="scientific">Inhella gelatinilytica</name>
    <dbReference type="NCBI Taxonomy" id="2795030"/>
    <lineage>
        <taxon>Bacteria</taxon>
        <taxon>Pseudomonadati</taxon>
        <taxon>Pseudomonadota</taxon>
        <taxon>Betaproteobacteria</taxon>
        <taxon>Burkholderiales</taxon>
        <taxon>Sphaerotilaceae</taxon>
        <taxon>Inhella</taxon>
    </lineage>
</organism>
<protein>
    <submittedName>
        <fullName evidence="1">DUF3987 domain-containing protein</fullName>
    </submittedName>
</protein>
<proteinExistence type="predicted"/>
<accession>A0A931IWS5</accession>
<evidence type="ECO:0000313" key="1">
    <source>
        <dbReference type="EMBL" id="MBH9553332.1"/>
    </source>
</evidence>
<dbReference type="Pfam" id="PF13148">
    <property type="entry name" value="DUF3987"/>
    <property type="match status" value="1"/>
</dbReference>
<keyword evidence="2" id="KW-1185">Reference proteome</keyword>
<dbReference type="Proteomes" id="UP000620139">
    <property type="component" value="Unassembled WGS sequence"/>
</dbReference>
<name>A0A931IWS5_9BURK</name>